<evidence type="ECO:0000256" key="1">
    <source>
        <dbReference type="ARBA" id="ARBA00000799"/>
    </source>
</evidence>
<evidence type="ECO:0000313" key="8">
    <source>
        <dbReference type="Proteomes" id="UP000632498"/>
    </source>
</evidence>
<evidence type="ECO:0000256" key="3">
    <source>
        <dbReference type="ARBA" id="ARBA00012824"/>
    </source>
</evidence>
<accession>A0A917BU20</accession>
<keyword evidence="8" id="KW-1185">Reference proteome</keyword>
<dbReference type="PANTHER" id="PTHR42839:SF2">
    <property type="entry name" value="ISOCHORISMATE SYNTHASE ENTC"/>
    <property type="match status" value="1"/>
</dbReference>
<dbReference type="SUPFAM" id="SSF56322">
    <property type="entry name" value="ADC synthase"/>
    <property type="match status" value="1"/>
</dbReference>
<evidence type="ECO:0000256" key="4">
    <source>
        <dbReference type="ARBA" id="ARBA00023235"/>
    </source>
</evidence>
<dbReference type="EC" id="5.4.4.2" evidence="3"/>
<comment type="similarity">
    <text evidence="2">Belongs to the isochorismate synthase family.</text>
</comment>
<dbReference type="EMBL" id="BMHV01000004">
    <property type="protein sequence ID" value="GGF55901.1"/>
    <property type="molecule type" value="Genomic_DNA"/>
</dbReference>
<evidence type="ECO:0000256" key="5">
    <source>
        <dbReference type="ARBA" id="ARBA00041564"/>
    </source>
</evidence>
<dbReference type="InterPro" id="IPR004561">
    <property type="entry name" value="IsoChor_synthase"/>
</dbReference>
<dbReference type="GO" id="GO:0008909">
    <property type="term" value="F:isochorismate synthase activity"/>
    <property type="evidence" value="ECO:0007669"/>
    <property type="project" value="UniProtKB-EC"/>
</dbReference>
<evidence type="ECO:0000259" key="6">
    <source>
        <dbReference type="Pfam" id="PF00425"/>
    </source>
</evidence>
<feature type="domain" description="Chorismate-utilising enzyme C-terminal" evidence="6">
    <location>
        <begin position="148"/>
        <end position="389"/>
    </location>
</feature>
<organism evidence="7 8">
    <name type="scientific">Terasakiella brassicae</name>
    <dbReference type="NCBI Taxonomy" id="1634917"/>
    <lineage>
        <taxon>Bacteria</taxon>
        <taxon>Pseudomonadati</taxon>
        <taxon>Pseudomonadota</taxon>
        <taxon>Alphaproteobacteria</taxon>
        <taxon>Rhodospirillales</taxon>
        <taxon>Terasakiellaceae</taxon>
        <taxon>Terasakiella</taxon>
    </lineage>
</organism>
<dbReference type="PANTHER" id="PTHR42839">
    <property type="entry name" value="ISOCHORISMATE SYNTHASE ENTC"/>
    <property type="match status" value="1"/>
</dbReference>
<dbReference type="AlphaFoldDB" id="A0A917BU20"/>
<dbReference type="Pfam" id="PF00425">
    <property type="entry name" value="Chorismate_bind"/>
    <property type="match status" value="1"/>
</dbReference>
<comment type="catalytic activity">
    <reaction evidence="1">
        <text>chorismate = isochorismate</text>
        <dbReference type="Rhea" id="RHEA:18985"/>
        <dbReference type="ChEBI" id="CHEBI:29748"/>
        <dbReference type="ChEBI" id="CHEBI:29780"/>
        <dbReference type="EC" id="5.4.4.2"/>
    </reaction>
</comment>
<comment type="caution">
    <text evidence="7">The sequence shown here is derived from an EMBL/GenBank/DDBJ whole genome shotgun (WGS) entry which is preliminary data.</text>
</comment>
<evidence type="ECO:0000313" key="7">
    <source>
        <dbReference type="EMBL" id="GGF55901.1"/>
    </source>
</evidence>
<dbReference type="Proteomes" id="UP000632498">
    <property type="component" value="Unassembled WGS sequence"/>
</dbReference>
<keyword evidence="4" id="KW-0413">Isomerase</keyword>
<protein>
    <recommendedName>
        <fullName evidence="3">isochorismate synthase</fullName>
        <ecNumber evidence="3">5.4.4.2</ecNumber>
    </recommendedName>
    <alternativeName>
        <fullName evidence="5">Isochorismate mutase</fullName>
    </alternativeName>
</protein>
<evidence type="ECO:0000256" key="2">
    <source>
        <dbReference type="ARBA" id="ARBA00005297"/>
    </source>
</evidence>
<dbReference type="InterPro" id="IPR015890">
    <property type="entry name" value="Chorismate_C"/>
</dbReference>
<dbReference type="InterPro" id="IPR005801">
    <property type="entry name" value="ADC_synthase"/>
</dbReference>
<dbReference type="Gene3D" id="3.60.120.10">
    <property type="entry name" value="Anthranilate synthase"/>
    <property type="match status" value="1"/>
</dbReference>
<proteinExistence type="inferred from homology"/>
<sequence>MRYWARPQEGHYMLGMGQVVVKRAACENRFSDLSAYHRQLRENWQCLDPDKTGRGPLLFTGFAFSDDQNYEVFPNASIMLPLLLLERRDEMTSLTLSWDMKPDDCAHSVFLHWKKAVRDVIEGLSVTRTSQISASNRLTRISSYPEDDVWLARVDQALASIENGELEKVVLTRRIAVQGERPFSLSRLISSLSDHHANCTIIAQSGARGIAVAATPEGLIRLVNGVVKSDALAGTMGNGYQEITGKDRHEHQLVVDMIRARLIALCDDIVAAEGPSVLKLRALHHLWTPIQAQAKPGVNLLDLAAALHPTPAVGGTPQIAALKWLQRHQEDRLGWYTGAFGWMTPQGDGDLNVILRCALINGGRAELSAGAGIVSGSDPQAELCETELKLKTMLDELEGA</sequence>
<reference evidence="7" key="1">
    <citation type="journal article" date="2014" name="Int. J. Syst. Evol. Microbiol.">
        <title>Complete genome sequence of Corynebacterium casei LMG S-19264T (=DSM 44701T), isolated from a smear-ripened cheese.</title>
        <authorList>
            <consortium name="US DOE Joint Genome Institute (JGI-PGF)"/>
            <person name="Walter F."/>
            <person name="Albersmeier A."/>
            <person name="Kalinowski J."/>
            <person name="Ruckert C."/>
        </authorList>
    </citation>
    <scope>NUCLEOTIDE SEQUENCE</scope>
    <source>
        <strain evidence="7">CGMCC 1.15254</strain>
    </source>
</reference>
<dbReference type="NCBIfam" id="TIGR00543">
    <property type="entry name" value="isochor_syn"/>
    <property type="match status" value="1"/>
</dbReference>
<reference evidence="7" key="2">
    <citation type="submission" date="2020-09" db="EMBL/GenBank/DDBJ databases">
        <authorList>
            <person name="Sun Q."/>
            <person name="Zhou Y."/>
        </authorList>
    </citation>
    <scope>NUCLEOTIDE SEQUENCE</scope>
    <source>
        <strain evidence="7">CGMCC 1.15254</strain>
    </source>
</reference>
<gene>
    <name evidence="7" type="ORF">GCM10011332_06670</name>
</gene>
<name>A0A917BU20_9PROT</name>